<sequence>MVVLDLYNSEDVDCTNKLCSLNNGYHFVGRETPIISNNKMISRRHAKIVVHKNGAIIESIHVNPTFFKSSVGGSIQLLKEHESLSLNSGDCFALLEDAIWFRVKIIQEHSEEPLTDEQSHNPLGNKRGNDEDIADTNKRIKMEIDDSLDTTTDSSKVAGTALEESGVADANLTTNGTNVPNCNNIETDLDSTIEELDVAAASSTVNVTNVENVLNCNNIKTEQPETDSTLEGVAVEYTVNNTQNVQNPGNIKTEKPDDDDDDSTDYLPMPLPLPEIKQEPLTDGLHNPASTNNEPPDQVISDQPSSSTNDNIPAWRRDHPDWRRDRCWYGKDCYRKNPIHKEDFSHPSDNDYDSDPKDNRIVCPFGRSCYRTNIQHRRQFKHFGKPAPRPNTLCVNGCPCCNNSRNKPGYESDCEHTDPE</sequence>
<gene>
    <name evidence="3" type="ORF">PSYICH_LOCUS3721</name>
</gene>
<feature type="compositionally biased region" description="Polar residues" evidence="1">
    <location>
        <begin position="239"/>
        <end position="250"/>
    </location>
</feature>
<dbReference type="AlphaFoldDB" id="A0A9P0G5I5"/>
<organism evidence="3 4">
    <name type="scientific">Psylliodes chrysocephalus</name>
    <dbReference type="NCBI Taxonomy" id="3402493"/>
    <lineage>
        <taxon>Eukaryota</taxon>
        <taxon>Metazoa</taxon>
        <taxon>Ecdysozoa</taxon>
        <taxon>Arthropoda</taxon>
        <taxon>Hexapoda</taxon>
        <taxon>Insecta</taxon>
        <taxon>Pterygota</taxon>
        <taxon>Neoptera</taxon>
        <taxon>Endopterygota</taxon>
        <taxon>Coleoptera</taxon>
        <taxon>Polyphaga</taxon>
        <taxon>Cucujiformia</taxon>
        <taxon>Chrysomeloidea</taxon>
        <taxon>Chrysomelidae</taxon>
        <taxon>Galerucinae</taxon>
        <taxon>Alticini</taxon>
        <taxon>Psylliodes</taxon>
    </lineage>
</organism>
<evidence type="ECO:0000313" key="3">
    <source>
        <dbReference type="EMBL" id="CAH1102859.1"/>
    </source>
</evidence>
<accession>A0A9P0G5I5</accession>
<dbReference type="PANTHER" id="PTHR21315">
    <property type="entry name" value="APRATAXIN AND PNK-LIKE FACTOR-RELATED"/>
    <property type="match status" value="1"/>
</dbReference>
<feature type="compositionally biased region" description="Polar residues" evidence="1">
    <location>
        <begin position="288"/>
        <end position="311"/>
    </location>
</feature>
<keyword evidence="4" id="KW-1185">Reference proteome</keyword>
<evidence type="ECO:0000313" key="4">
    <source>
        <dbReference type="Proteomes" id="UP001153636"/>
    </source>
</evidence>
<dbReference type="Gene3D" id="2.60.200.20">
    <property type="match status" value="1"/>
</dbReference>
<dbReference type="Pfam" id="PF10283">
    <property type="entry name" value="zf-CCHH"/>
    <property type="match status" value="2"/>
</dbReference>
<dbReference type="InterPro" id="IPR019406">
    <property type="entry name" value="APLF_PBZ"/>
</dbReference>
<feature type="region of interest" description="Disordered" evidence="1">
    <location>
        <begin position="112"/>
        <end position="132"/>
    </location>
</feature>
<name>A0A9P0G5I5_9CUCU</name>
<protein>
    <recommendedName>
        <fullName evidence="2">PBZ-type domain-containing protein</fullName>
    </recommendedName>
</protein>
<dbReference type="GO" id="GO:0006302">
    <property type="term" value="P:double-strand break repair"/>
    <property type="evidence" value="ECO:0007669"/>
    <property type="project" value="InterPro"/>
</dbReference>
<dbReference type="EMBL" id="OV651825">
    <property type="protein sequence ID" value="CAH1102859.1"/>
    <property type="molecule type" value="Genomic_DNA"/>
</dbReference>
<feature type="region of interest" description="Disordered" evidence="1">
    <location>
        <begin position="239"/>
        <end position="316"/>
    </location>
</feature>
<dbReference type="GO" id="GO:0005634">
    <property type="term" value="C:nucleus"/>
    <property type="evidence" value="ECO:0007669"/>
    <property type="project" value="TreeGrafter"/>
</dbReference>
<dbReference type="InterPro" id="IPR008984">
    <property type="entry name" value="SMAD_FHA_dom_sf"/>
</dbReference>
<dbReference type="SUPFAM" id="SSF49879">
    <property type="entry name" value="SMAD/FHA domain"/>
    <property type="match status" value="1"/>
</dbReference>
<feature type="domain" description="PBZ-type" evidence="2">
    <location>
        <begin position="360"/>
        <end position="382"/>
    </location>
</feature>
<dbReference type="PANTHER" id="PTHR21315:SF2">
    <property type="entry name" value="APRATAXIN AND PNK-LIKE FACTOR"/>
    <property type="match status" value="1"/>
</dbReference>
<reference evidence="3" key="1">
    <citation type="submission" date="2022-01" db="EMBL/GenBank/DDBJ databases">
        <authorList>
            <person name="King R."/>
        </authorList>
    </citation>
    <scope>NUCLEOTIDE SEQUENCE</scope>
</reference>
<proteinExistence type="predicted"/>
<dbReference type="GO" id="GO:0008408">
    <property type="term" value="F:3'-5' exonuclease activity"/>
    <property type="evidence" value="ECO:0007669"/>
    <property type="project" value="InterPro"/>
</dbReference>
<feature type="domain" description="PBZ-type" evidence="2">
    <location>
        <begin position="324"/>
        <end position="349"/>
    </location>
</feature>
<evidence type="ECO:0000256" key="1">
    <source>
        <dbReference type="SAM" id="MobiDB-lite"/>
    </source>
</evidence>
<dbReference type="InterPro" id="IPR039253">
    <property type="entry name" value="APLF"/>
</dbReference>
<dbReference type="OrthoDB" id="10256774at2759"/>
<dbReference type="Proteomes" id="UP001153636">
    <property type="component" value="Chromosome 13"/>
</dbReference>
<dbReference type="GO" id="GO:0003906">
    <property type="term" value="F:DNA-(apurinic or apyrimidinic site) endonuclease activity"/>
    <property type="evidence" value="ECO:0007669"/>
    <property type="project" value="InterPro"/>
</dbReference>
<evidence type="ECO:0000259" key="2">
    <source>
        <dbReference type="Pfam" id="PF10283"/>
    </source>
</evidence>
<dbReference type="GO" id="GO:0035861">
    <property type="term" value="C:site of double-strand break"/>
    <property type="evidence" value="ECO:0007669"/>
    <property type="project" value="TreeGrafter"/>
</dbReference>